<name>S0DHB1_9VIRU</name>
<feature type="coiled-coil region" evidence="1">
    <location>
        <begin position="324"/>
        <end position="351"/>
    </location>
</feature>
<feature type="region of interest" description="Disordered" evidence="2">
    <location>
        <begin position="144"/>
        <end position="167"/>
    </location>
</feature>
<organism evidence="3">
    <name type="scientific">Cotesia sesamiae Kitale bracovirus</name>
    <dbReference type="NCBI Taxonomy" id="452648"/>
    <lineage>
        <taxon>Viruses</taxon>
        <taxon>Viruses incertae sedis</taxon>
        <taxon>Polydnaviriformidae</taxon>
        <taxon>Bracoviriform</taxon>
        <taxon>Cotesia sesamiae bracovirus</taxon>
    </lineage>
</organism>
<evidence type="ECO:0000256" key="2">
    <source>
        <dbReference type="SAM" id="MobiDB-lite"/>
    </source>
</evidence>
<feature type="region of interest" description="Disordered" evidence="2">
    <location>
        <begin position="26"/>
        <end position="132"/>
    </location>
</feature>
<feature type="compositionally biased region" description="Pro residues" evidence="2">
    <location>
        <begin position="119"/>
        <end position="128"/>
    </location>
</feature>
<feature type="compositionally biased region" description="Polar residues" evidence="2">
    <location>
        <begin position="26"/>
        <end position="80"/>
    </location>
</feature>
<keyword evidence="1" id="KW-0175">Coiled coil</keyword>
<gene>
    <name evidence="3" type="primary">ep2</name>
    <name evidence="3" type="ORF">CSKBV_2.1</name>
</gene>
<sequence>MMSTKETALLLVAIMGVSFADPLLNRKNNQNPNSESWYDQNPVNTASQYGQNFGYQNPVGNNQQNDRQSYPQELTPTRPSYSPAYKRSANTGSQYEQYSRYQNPVGNNQQSDRQSYPQEPTPTRPPYNPGYQHQVNIASQYGQHSGYQNSVGNKQPNDRQSYPLQPIPTRPSFNLTFMDPLPEIKPFTESPNLKSVYDRISSQQPTDSKQKNFFGSVTIQKDNSYNVDPNSTNYFGSITSVSGAFLSPREQEFLDGIDKQSLSSGNSEPKTLQTRDGKVVNLYGTATNIAYTPQSQHSTQQSTGSRQTISTQHPAQESSEAQQLQYLIQKIADLTKEVQSQKAEIKAMQTSLKEVDRSLVNIASMVYELVQKARVKRN</sequence>
<dbReference type="EMBL" id="HF562907">
    <property type="protein sequence ID" value="CCQ19198.1"/>
    <property type="molecule type" value="Genomic_DNA"/>
</dbReference>
<feature type="compositionally biased region" description="Polar residues" evidence="2">
    <location>
        <begin position="88"/>
        <end position="118"/>
    </location>
</feature>
<feature type="region of interest" description="Disordered" evidence="2">
    <location>
        <begin position="291"/>
        <end position="320"/>
    </location>
</feature>
<evidence type="ECO:0000313" key="3">
    <source>
        <dbReference type="EMBL" id="CCQ19198.1"/>
    </source>
</evidence>
<evidence type="ECO:0000256" key="1">
    <source>
        <dbReference type="SAM" id="Coils"/>
    </source>
</evidence>
<proteinExistence type="predicted"/>
<feature type="compositionally biased region" description="Low complexity" evidence="2">
    <location>
        <begin position="292"/>
        <end position="312"/>
    </location>
</feature>
<protein>
    <submittedName>
        <fullName evidence="3">EP2-like</fullName>
    </submittedName>
</protein>
<feature type="compositionally biased region" description="Polar residues" evidence="2">
    <location>
        <begin position="144"/>
        <end position="163"/>
    </location>
</feature>
<reference evidence="3" key="1">
    <citation type="journal article" date="2013" name="PLoS ONE">
        <title>Adaptive selection on bracovirus genomes drives the specialization of cotesia parasitoid wasps.</title>
        <authorList>
            <person name="Jancek S."/>
            <person name="Bezier A."/>
            <person name="Gayral P."/>
            <person name="Paillusson C."/>
            <person name="Kaiser L."/>
            <person name="Dupas S."/>
            <person name="Le Ru B.P."/>
            <person name="Barbe V."/>
            <person name="Periquet G."/>
            <person name="Drezen J.-M."/>
            <person name="Herniou E.A."/>
        </authorList>
    </citation>
    <scope>NUCLEOTIDE SEQUENCE</scope>
    <source>
        <strain evidence="3">Kitale</strain>
    </source>
</reference>
<accession>S0DHB1</accession>